<keyword evidence="2" id="KW-0285">Flavoprotein</keyword>
<evidence type="ECO:0000256" key="4">
    <source>
        <dbReference type="ARBA" id="ARBA00023002"/>
    </source>
</evidence>
<dbReference type="Proteomes" id="UP000076449">
    <property type="component" value="Chromosome I"/>
</dbReference>
<dbReference type="GO" id="GO:0016491">
    <property type="term" value="F:oxidoreductase activity"/>
    <property type="evidence" value="ECO:0007669"/>
    <property type="project" value="UniProtKB-KW"/>
</dbReference>
<name>A0A167V4J5_PENCH</name>
<comment type="similarity">
    <text evidence="1">Belongs to the NADH:flavin oxidoreductase/NADH oxidase family.</text>
</comment>
<evidence type="ECO:0000256" key="2">
    <source>
        <dbReference type="ARBA" id="ARBA00022630"/>
    </source>
</evidence>
<organism evidence="6">
    <name type="scientific">Penicillium chrysogenum</name>
    <name type="common">Penicillium notatum</name>
    <dbReference type="NCBI Taxonomy" id="5076"/>
    <lineage>
        <taxon>Eukaryota</taxon>
        <taxon>Fungi</taxon>
        <taxon>Dikarya</taxon>
        <taxon>Ascomycota</taxon>
        <taxon>Pezizomycotina</taxon>
        <taxon>Eurotiomycetes</taxon>
        <taxon>Eurotiomycetidae</taxon>
        <taxon>Eurotiales</taxon>
        <taxon>Aspergillaceae</taxon>
        <taxon>Penicillium</taxon>
        <taxon>Penicillium chrysogenum species complex</taxon>
    </lineage>
</organism>
<dbReference type="CDD" id="cd04733">
    <property type="entry name" value="OYE_like_2_FMN"/>
    <property type="match status" value="1"/>
</dbReference>
<evidence type="ECO:0000256" key="1">
    <source>
        <dbReference type="ARBA" id="ARBA00005979"/>
    </source>
</evidence>
<reference evidence="6" key="1">
    <citation type="journal article" date="2014" name="Genome Announc.">
        <title>Complete sequencing and chromosome-scale genome assembly of the industrial progenitor strain P2niaD18 from the penicillin producer Penicillium chrysogenum.</title>
        <authorList>
            <person name="Specht T."/>
            <person name="Dahlmann T.A."/>
            <person name="Zadra I."/>
            <person name="Kurnsteiner H."/>
            <person name="Kuck U."/>
        </authorList>
    </citation>
    <scope>NUCLEOTIDE SEQUENCE [LARGE SCALE GENOMIC DNA]</scope>
    <source>
        <strain evidence="6">P2niaD18</strain>
    </source>
</reference>
<dbReference type="GO" id="GO:0010181">
    <property type="term" value="F:FMN binding"/>
    <property type="evidence" value="ECO:0007669"/>
    <property type="project" value="InterPro"/>
</dbReference>
<dbReference type="EMBL" id="CM002798">
    <property type="protein sequence ID" value="KZN89996.1"/>
    <property type="molecule type" value="Genomic_DNA"/>
</dbReference>
<gene>
    <name evidence="6" type="ORF">EN45_001030</name>
</gene>
<dbReference type="AlphaFoldDB" id="A0A167V4J5"/>
<dbReference type="SUPFAM" id="SSF51395">
    <property type="entry name" value="FMN-linked oxidoreductases"/>
    <property type="match status" value="1"/>
</dbReference>
<dbReference type="PANTHER" id="PTHR43656">
    <property type="entry name" value="BINDING OXIDOREDUCTASE, PUTATIVE (AFU_ORTHOLOGUE AFUA_2G08260)-RELATED"/>
    <property type="match status" value="1"/>
</dbReference>
<feature type="domain" description="NADH:flavin oxidoreductase/NADH oxidase N-terminal" evidence="5">
    <location>
        <begin position="25"/>
        <end position="368"/>
    </location>
</feature>
<dbReference type="PANTHER" id="PTHR43656:SF5">
    <property type="entry name" value="NADH:FLAVIN OXIDOREDUCTASE_NADH OXIDASE N-TERMINAL DOMAIN-CONTAINING PROTEIN"/>
    <property type="match status" value="1"/>
</dbReference>
<evidence type="ECO:0000259" key="5">
    <source>
        <dbReference type="Pfam" id="PF00724"/>
    </source>
</evidence>
<dbReference type="Gene3D" id="3.20.20.70">
    <property type="entry name" value="Aldolase class I"/>
    <property type="match status" value="1"/>
</dbReference>
<dbReference type="PhylomeDB" id="A0A167V4J5"/>
<evidence type="ECO:0000256" key="3">
    <source>
        <dbReference type="ARBA" id="ARBA00022643"/>
    </source>
</evidence>
<sequence>MADQRYGQDRPVSDTSVLGRPLELTFSKRTAKNRLLKAAMTERLSSWNPKDLSKRGIPTPEIINAYKWFGEGGIGTILTGNLIVDAVNIEGAGNLIIPPDAPFEGPRFEAYKRLAWAGNHDGSLILGQLSHGGRQVQTRFQPHPVSASAVHLDKEVWGMKFAKPHAASHDEIKDIVESFAHAAEYLYHAGFDGVQLHGAHGYLLSQFLSRRTNQRVDEYGGSIANRARIIVEIVSAIRERIPLSSGFVLGIKLNSVEFDEKGFTPDECGELCVLLEKECQFDFVELSGGTYEDMAFEHKRESTKQREAFFLEFAEAIVPRLEKTKVFVTGGLLTVNAMVKALEVVDGVGLARALCAEPNLPKDILEGRIQTGAVIQKVDRQDYGLTETVAGTQIRQMGRNQAPMDLTREDVVEAFLESTSKWEKALEEDGDKSEIYGYVDVEGVELAPMSNGDNTSKL</sequence>
<dbReference type="InterPro" id="IPR001155">
    <property type="entry name" value="OxRdtase_FMN_N"/>
</dbReference>
<evidence type="ECO:0000313" key="6">
    <source>
        <dbReference type="EMBL" id="KZN89996.1"/>
    </source>
</evidence>
<accession>A0A167V4J5</accession>
<keyword evidence="3" id="KW-0288">FMN</keyword>
<protein>
    <submittedName>
        <fullName evidence="6">Putative 12-oxophytodienoate reductase</fullName>
    </submittedName>
</protein>
<dbReference type="InterPro" id="IPR051799">
    <property type="entry name" value="NADH_flavin_oxidoreductase"/>
</dbReference>
<dbReference type="InterPro" id="IPR013785">
    <property type="entry name" value="Aldolase_TIM"/>
</dbReference>
<proteinExistence type="inferred from homology"/>
<keyword evidence="4" id="KW-0560">Oxidoreductase</keyword>
<dbReference type="Pfam" id="PF00724">
    <property type="entry name" value="Oxidored_FMN"/>
    <property type="match status" value="1"/>
</dbReference>